<proteinExistence type="predicted"/>
<feature type="domain" description="ThuA-like" evidence="1">
    <location>
        <begin position="52"/>
        <end position="230"/>
    </location>
</feature>
<dbReference type="RefSeq" id="WP_241056557.1">
    <property type="nucleotide sequence ID" value="NZ_JAKZBV010000002.1"/>
</dbReference>
<dbReference type="EMBL" id="JAKZBV010000002">
    <property type="protein sequence ID" value="MCH6472389.1"/>
    <property type="molecule type" value="Genomic_DNA"/>
</dbReference>
<sequence>MTKIVFLVGEGEYESDRTMRPIAEHLEARLGADVVYKTPDVLEDMPDFPKQSFGDLSDLDDADLLVVYTRWRQLPDEEMRHIVDYCNRGGHVIGLRTSSHAFHYPPESEWAEWNDGFGRNILGSPWISHHGHSSSTDVTWADKEGHPILEGIPEAFHLRGWLYRTDLSEGCTPILWGEPVDPEDEPTPSAVAWTWERPNGQRTVYTNMGHPSDLRQSIVKTFLANAAKWCLESETPDASHDLSGSLSR</sequence>
<evidence type="ECO:0000313" key="3">
    <source>
        <dbReference type="Proteomes" id="UP001202922"/>
    </source>
</evidence>
<evidence type="ECO:0000313" key="2">
    <source>
        <dbReference type="EMBL" id="MCH6472389.1"/>
    </source>
</evidence>
<keyword evidence="3" id="KW-1185">Reference proteome</keyword>
<dbReference type="Gene3D" id="3.40.50.880">
    <property type="match status" value="1"/>
</dbReference>
<dbReference type="InterPro" id="IPR029010">
    <property type="entry name" value="ThuA-like"/>
</dbReference>
<dbReference type="Proteomes" id="UP001202922">
    <property type="component" value="Unassembled WGS sequence"/>
</dbReference>
<accession>A0ABS9U6R4</accession>
<dbReference type="Pfam" id="PF06283">
    <property type="entry name" value="ThuA"/>
    <property type="match status" value="1"/>
</dbReference>
<comment type="caution">
    <text evidence="2">The sequence shown here is derived from an EMBL/GenBank/DDBJ whole genome shotgun (WGS) entry which is preliminary data.</text>
</comment>
<dbReference type="SUPFAM" id="SSF52317">
    <property type="entry name" value="Class I glutamine amidotransferase-like"/>
    <property type="match status" value="1"/>
</dbReference>
<reference evidence="2 3" key="1">
    <citation type="submission" date="2022-03" db="EMBL/GenBank/DDBJ databases">
        <title>Sinomonas sp. isolated from a soil.</title>
        <authorList>
            <person name="Han J."/>
            <person name="Kim D.-U."/>
        </authorList>
    </citation>
    <scope>NUCLEOTIDE SEQUENCE [LARGE SCALE GENOMIC DNA]</scope>
    <source>
        <strain evidence="2 3">5-5</strain>
    </source>
</reference>
<gene>
    <name evidence="2" type="ORF">L0M17_20890</name>
</gene>
<protein>
    <submittedName>
        <fullName evidence="2">ThuA domain-containing protein</fullName>
    </submittedName>
</protein>
<organism evidence="2 3">
    <name type="scientific">Sinomonas terrae</name>
    <dbReference type="NCBI Taxonomy" id="2908838"/>
    <lineage>
        <taxon>Bacteria</taxon>
        <taxon>Bacillati</taxon>
        <taxon>Actinomycetota</taxon>
        <taxon>Actinomycetes</taxon>
        <taxon>Micrococcales</taxon>
        <taxon>Micrococcaceae</taxon>
        <taxon>Sinomonas</taxon>
    </lineage>
</organism>
<name>A0ABS9U6R4_9MICC</name>
<dbReference type="InterPro" id="IPR029062">
    <property type="entry name" value="Class_I_gatase-like"/>
</dbReference>
<evidence type="ECO:0000259" key="1">
    <source>
        <dbReference type="Pfam" id="PF06283"/>
    </source>
</evidence>